<evidence type="ECO:0000256" key="7">
    <source>
        <dbReference type="ARBA" id="ARBA00022695"/>
    </source>
</evidence>
<dbReference type="InterPro" id="IPR006070">
    <property type="entry name" value="Sua5-like_dom"/>
</dbReference>
<keyword evidence="6" id="KW-0819">tRNA processing</keyword>
<accession>A0A6H9WM16</accession>
<evidence type="ECO:0000313" key="15">
    <source>
        <dbReference type="Proteomes" id="UP000431744"/>
    </source>
</evidence>
<evidence type="ECO:0000256" key="2">
    <source>
        <dbReference type="ARBA" id="ARBA00007663"/>
    </source>
</evidence>
<evidence type="ECO:0000256" key="4">
    <source>
        <dbReference type="ARBA" id="ARBA00022490"/>
    </source>
</evidence>
<comment type="catalytic activity">
    <reaction evidence="11">
        <text>L-threonine + hydrogencarbonate + ATP = L-threonylcarbamoyladenylate + diphosphate + H2O</text>
        <dbReference type="Rhea" id="RHEA:36407"/>
        <dbReference type="ChEBI" id="CHEBI:15377"/>
        <dbReference type="ChEBI" id="CHEBI:17544"/>
        <dbReference type="ChEBI" id="CHEBI:30616"/>
        <dbReference type="ChEBI" id="CHEBI:33019"/>
        <dbReference type="ChEBI" id="CHEBI:57926"/>
        <dbReference type="ChEBI" id="CHEBI:73682"/>
        <dbReference type="EC" id="2.7.7.87"/>
    </reaction>
</comment>
<dbReference type="SUPFAM" id="SSF55821">
    <property type="entry name" value="YrdC/RibB"/>
    <property type="match status" value="1"/>
</dbReference>
<organism evidence="14 15">
    <name type="scientific">Pseudoclavibacter endophyticus</name>
    <dbReference type="NCBI Taxonomy" id="1778590"/>
    <lineage>
        <taxon>Bacteria</taxon>
        <taxon>Bacillati</taxon>
        <taxon>Actinomycetota</taxon>
        <taxon>Actinomycetes</taxon>
        <taxon>Micrococcales</taxon>
        <taxon>Microbacteriaceae</taxon>
        <taxon>Pseudoclavibacter</taxon>
    </lineage>
</organism>
<evidence type="ECO:0000256" key="11">
    <source>
        <dbReference type="ARBA" id="ARBA00048366"/>
    </source>
</evidence>
<dbReference type="GO" id="GO:0005737">
    <property type="term" value="C:cytoplasm"/>
    <property type="evidence" value="ECO:0007669"/>
    <property type="project" value="UniProtKB-SubCell"/>
</dbReference>
<keyword evidence="4" id="KW-0963">Cytoplasm</keyword>
<evidence type="ECO:0000313" key="14">
    <source>
        <dbReference type="EMBL" id="KAB1649886.1"/>
    </source>
</evidence>
<evidence type="ECO:0000256" key="3">
    <source>
        <dbReference type="ARBA" id="ARBA00012584"/>
    </source>
</evidence>
<protein>
    <recommendedName>
        <fullName evidence="10">L-threonylcarbamoyladenylate synthase</fullName>
        <ecNumber evidence="3">2.7.7.87</ecNumber>
    </recommendedName>
    <alternativeName>
        <fullName evidence="10">L-threonylcarbamoyladenylate synthase</fullName>
    </alternativeName>
</protein>
<proteinExistence type="inferred from homology"/>
<dbReference type="RefSeq" id="WP_158028470.1">
    <property type="nucleotide sequence ID" value="NZ_BMHG01000001.1"/>
</dbReference>
<evidence type="ECO:0000256" key="12">
    <source>
        <dbReference type="SAM" id="MobiDB-lite"/>
    </source>
</evidence>
<dbReference type="PROSITE" id="PS51163">
    <property type="entry name" value="YRDC"/>
    <property type="match status" value="1"/>
</dbReference>
<dbReference type="InterPro" id="IPR050156">
    <property type="entry name" value="TC-AMP_synthase_SUA5"/>
</dbReference>
<dbReference type="GO" id="GO:0008033">
    <property type="term" value="P:tRNA processing"/>
    <property type="evidence" value="ECO:0007669"/>
    <property type="project" value="UniProtKB-KW"/>
</dbReference>
<reference evidence="14 15" key="1">
    <citation type="submission" date="2019-09" db="EMBL/GenBank/DDBJ databases">
        <title>Phylogeny of genus Pseudoclavibacter and closely related genus.</title>
        <authorList>
            <person name="Li Y."/>
        </authorList>
    </citation>
    <scope>NUCLEOTIDE SEQUENCE [LARGE SCALE GENOMIC DNA]</scope>
    <source>
        <strain evidence="14 15">EGI 60007</strain>
    </source>
</reference>
<dbReference type="Proteomes" id="UP000431744">
    <property type="component" value="Unassembled WGS sequence"/>
</dbReference>
<comment type="similarity">
    <text evidence="2">Belongs to the SUA5 family.</text>
</comment>
<dbReference type="GO" id="GO:0000049">
    <property type="term" value="F:tRNA binding"/>
    <property type="evidence" value="ECO:0007669"/>
    <property type="project" value="TreeGrafter"/>
</dbReference>
<comment type="caution">
    <text evidence="14">The sequence shown here is derived from an EMBL/GenBank/DDBJ whole genome shotgun (WGS) entry which is preliminary data.</text>
</comment>
<name>A0A6H9WM16_9MICO</name>
<sequence length="229" mass="23539">MARIFDCDARDELLDGMRRARTAIGRGALIIMPTDTVYGVAADAFSPEAVARLLAAKGRDRSTPSPVLVADSVTFQALASAVPQQVERLLERYAPGPLTIILPARESIQWDLGMTGGTVALRVPDNAIARELLRETGPLAVSSANKHGQPAPETAQAANDALGDDVELVLDAGPGGGAPSTILDATGLVEQPPRPASIVRPGALGRAAIAEVLGGDLAPPETGESAGAE</sequence>
<dbReference type="GO" id="GO:0006450">
    <property type="term" value="P:regulation of translational fidelity"/>
    <property type="evidence" value="ECO:0007669"/>
    <property type="project" value="TreeGrafter"/>
</dbReference>
<evidence type="ECO:0000256" key="9">
    <source>
        <dbReference type="ARBA" id="ARBA00022840"/>
    </source>
</evidence>
<comment type="subcellular location">
    <subcellularLocation>
        <location evidence="1">Cytoplasm</location>
    </subcellularLocation>
</comment>
<keyword evidence="8" id="KW-0547">Nucleotide-binding</keyword>
<feature type="region of interest" description="Disordered" evidence="12">
    <location>
        <begin position="169"/>
        <end position="188"/>
    </location>
</feature>
<keyword evidence="15" id="KW-1185">Reference proteome</keyword>
<dbReference type="Gene3D" id="3.90.870.10">
    <property type="entry name" value="DHBP synthase"/>
    <property type="match status" value="1"/>
</dbReference>
<dbReference type="GO" id="GO:0005524">
    <property type="term" value="F:ATP binding"/>
    <property type="evidence" value="ECO:0007669"/>
    <property type="project" value="UniProtKB-KW"/>
</dbReference>
<evidence type="ECO:0000256" key="5">
    <source>
        <dbReference type="ARBA" id="ARBA00022679"/>
    </source>
</evidence>
<gene>
    <name evidence="14" type="ORF">F8O04_06580</name>
</gene>
<dbReference type="AlphaFoldDB" id="A0A6H9WM16"/>
<evidence type="ECO:0000259" key="13">
    <source>
        <dbReference type="PROSITE" id="PS51163"/>
    </source>
</evidence>
<evidence type="ECO:0000256" key="1">
    <source>
        <dbReference type="ARBA" id="ARBA00004496"/>
    </source>
</evidence>
<keyword evidence="7" id="KW-0548">Nucleotidyltransferase</keyword>
<dbReference type="InterPro" id="IPR017945">
    <property type="entry name" value="DHBP_synth_RibB-like_a/b_dom"/>
</dbReference>
<evidence type="ECO:0000256" key="6">
    <source>
        <dbReference type="ARBA" id="ARBA00022694"/>
    </source>
</evidence>
<dbReference type="GO" id="GO:0061710">
    <property type="term" value="F:L-threonylcarbamoyladenylate synthase"/>
    <property type="evidence" value="ECO:0007669"/>
    <property type="project" value="UniProtKB-EC"/>
</dbReference>
<keyword evidence="9" id="KW-0067">ATP-binding</keyword>
<keyword evidence="5" id="KW-0808">Transferase</keyword>
<dbReference type="OrthoDB" id="9814580at2"/>
<evidence type="ECO:0000256" key="8">
    <source>
        <dbReference type="ARBA" id="ARBA00022741"/>
    </source>
</evidence>
<dbReference type="EMBL" id="WBJY01000001">
    <property type="protein sequence ID" value="KAB1649886.1"/>
    <property type="molecule type" value="Genomic_DNA"/>
</dbReference>
<dbReference type="GO" id="GO:0003725">
    <property type="term" value="F:double-stranded RNA binding"/>
    <property type="evidence" value="ECO:0007669"/>
    <property type="project" value="InterPro"/>
</dbReference>
<dbReference type="NCBIfam" id="TIGR00057">
    <property type="entry name" value="L-threonylcarbamoyladenylate synthase"/>
    <property type="match status" value="1"/>
</dbReference>
<dbReference type="PANTHER" id="PTHR17490">
    <property type="entry name" value="SUA5"/>
    <property type="match status" value="1"/>
</dbReference>
<dbReference type="PANTHER" id="PTHR17490:SF16">
    <property type="entry name" value="THREONYLCARBAMOYL-AMP SYNTHASE"/>
    <property type="match status" value="1"/>
</dbReference>
<evidence type="ECO:0000256" key="10">
    <source>
        <dbReference type="ARBA" id="ARBA00029774"/>
    </source>
</evidence>
<dbReference type="Pfam" id="PF01300">
    <property type="entry name" value="Sua5_yciO_yrdC"/>
    <property type="match status" value="1"/>
</dbReference>
<feature type="domain" description="YrdC-like" evidence="13">
    <location>
        <begin position="14"/>
        <end position="204"/>
    </location>
</feature>
<dbReference type="EC" id="2.7.7.87" evidence="3"/>